<sequence>MKNIKQMNGLTLRNLTGIAIAGTGTAFPAGGRWIDNATIHRMIFGDEWQQPMAAKNLDPLYYEQQLGFSKRFWVHTPGTAIVHDELTSADLMTEAARHAIEDSGINKEDIDFVIAVTITSPRYSTSMGPYVSGRLGIHAPSMEMKSGCASNIFSLTLAAQLIQNGAKNVLITCGETNTKVLKMTSRMAYAGGDAGAAVVVSKAGAEKGIMAGYLNSNGSFSGHMGVPGLLPPNQQDIDEEKYYLEYSDAAEDFLNEAWTTTPQLLYKATGLTAGDIDCLIPHQVHKKRTQYAANAAGVPMEKTIDIIHEYANCGSASLLLALDHAKKRGALEHGKKLMLLAAGGGISWGGLILTT</sequence>
<protein>
    <recommendedName>
        <fullName evidence="7">Beta-ketoacyl-[acyl-carrier-protein] synthase III</fullName>
    </recommendedName>
</protein>
<dbReference type="AlphaFoldDB" id="A0A931H0D9"/>
<keyword evidence="2" id="KW-0012">Acyltransferase</keyword>
<name>A0A931H0D9_9BACT</name>
<dbReference type="RefSeq" id="WP_196992770.1">
    <property type="nucleotide sequence ID" value="NZ_JADWYR010000003.1"/>
</dbReference>
<proteinExistence type="predicted"/>
<comment type="caution">
    <text evidence="5">The sequence shown here is derived from an EMBL/GenBank/DDBJ whole genome shotgun (WGS) entry which is preliminary data.</text>
</comment>
<keyword evidence="6" id="KW-1185">Reference proteome</keyword>
<evidence type="ECO:0000259" key="4">
    <source>
        <dbReference type="Pfam" id="PF08545"/>
    </source>
</evidence>
<feature type="domain" description="Beta-ketoacyl-[acyl-carrier-protein] synthase III N-terminal" evidence="4">
    <location>
        <begin position="143"/>
        <end position="218"/>
    </location>
</feature>
<dbReference type="Gene3D" id="3.40.47.10">
    <property type="match status" value="1"/>
</dbReference>
<dbReference type="Proteomes" id="UP000628448">
    <property type="component" value="Unassembled WGS sequence"/>
</dbReference>
<evidence type="ECO:0000313" key="5">
    <source>
        <dbReference type="EMBL" id="MBG9378676.1"/>
    </source>
</evidence>
<evidence type="ECO:0000256" key="2">
    <source>
        <dbReference type="ARBA" id="ARBA00023315"/>
    </source>
</evidence>
<dbReference type="InterPro" id="IPR016039">
    <property type="entry name" value="Thiolase-like"/>
</dbReference>
<dbReference type="InterPro" id="IPR013751">
    <property type="entry name" value="ACP_syn_III_N"/>
</dbReference>
<dbReference type="InterPro" id="IPR013747">
    <property type="entry name" value="ACP_syn_III_C"/>
</dbReference>
<dbReference type="SUPFAM" id="SSF53901">
    <property type="entry name" value="Thiolase-like"/>
    <property type="match status" value="1"/>
</dbReference>
<accession>A0A931H0D9</accession>
<dbReference type="PANTHER" id="PTHR34069">
    <property type="entry name" value="3-OXOACYL-[ACYL-CARRIER-PROTEIN] SYNTHASE 3"/>
    <property type="match status" value="1"/>
</dbReference>
<dbReference type="Pfam" id="PF08545">
    <property type="entry name" value="ACP_syn_III"/>
    <property type="match status" value="1"/>
</dbReference>
<evidence type="ECO:0008006" key="7">
    <source>
        <dbReference type="Google" id="ProtNLM"/>
    </source>
</evidence>
<dbReference type="PANTHER" id="PTHR34069:SF2">
    <property type="entry name" value="BETA-KETOACYL-[ACYL-CARRIER-PROTEIN] SYNTHASE III"/>
    <property type="match status" value="1"/>
</dbReference>
<dbReference type="EMBL" id="JADWYR010000003">
    <property type="protein sequence ID" value="MBG9378676.1"/>
    <property type="molecule type" value="Genomic_DNA"/>
</dbReference>
<evidence type="ECO:0000313" key="6">
    <source>
        <dbReference type="Proteomes" id="UP000628448"/>
    </source>
</evidence>
<gene>
    <name evidence="5" type="ORF">I5907_20760</name>
</gene>
<dbReference type="GO" id="GO:0006633">
    <property type="term" value="P:fatty acid biosynthetic process"/>
    <property type="evidence" value="ECO:0007669"/>
    <property type="project" value="InterPro"/>
</dbReference>
<dbReference type="GO" id="GO:0004315">
    <property type="term" value="F:3-oxoacyl-[acyl-carrier-protein] synthase activity"/>
    <property type="evidence" value="ECO:0007669"/>
    <property type="project" value="InterPro"/>
</dbReference>
<dbReference type="Pfam" id="PF08541">
    <property type="entry name" value="ACP_syn_III_C"/>
    <property type="match status" value="1"/>
</dbReference>
<organism evidence="5 6">
    <name type="scientific">Panacibacter microcysteis</name>
    <dbReference type="NCBI Taxonomy" id="2793269"/>
    <lineage>
        <taxon>Bacteria</taxon>
        <taxon>Pseudomonadati</taxon>
        <taxon>Bacteroidota</taxon>
        <taxon>Chitinophagia</taxon>
        <taxon>Chitinophagales</taxon>
        <taxon>Chitinophagaceae</taxon>
        <taxon>Panacibacter</taxon>
    </lineage>
</organism>
<evidence type="ECO:0000256" key="1">
    <source>
        <dbReference type="ARBA" id="ARBA00022679"/>
    </source>
</evidence>
<dbReference type="GO" id="GO:0044550">
    <property type="term" value="P:secondary metabolite biosynthetic process"/>
    <property type="evidence" value="ECO:0007669"/>
    <property type="project" value="TreeGrafter"/>
</dbReference>
<reference evidence="5" key="1">
    <citation type="submission" date="2020-11" db="EMBL/GenBank/DDBJ databases">
        <title>Bacterial whole genome sequence for Panacibacter sp. DH6.</title>
        <authorList>
            <person name="Le V."/>
            <person name="Ko S."/>
            <person name="Ahn C.-Y."/>
            <person name="Oh H.-M."/>
        </authorList>
    </citation>
    <scope>NUCLEOTIDE SEQUENCE</scope>
    <source>
        <strain evidence="5">DH6</strain>
    </source>
</reference>
<keyword evidence="1" id="KW-0808">Transferase</keyword>
<feature type="domain" description="Beta-ketoacyl-[acyl-carrier-protein] synthase III C-terminal" evidence="3">
    <location>
        <begin position="268"/>
        <end position="354"/>
    </location>
</feature>
<evidence type="ECO:0000259" key="3">
    <source>
        <dbReference type="Pfam" id="PF08541"/>
    </source>
</evidence>